<dbReference type="PANTHER" id="PTHR43685">
    <property type="entry name" value="GLYCOSYLTRANSFERASE"/>
    <property type="match status" value="1"/>
</dbReference>
<gene>
    <name evidence="5" type="ORF">HMPREF9306_00317</name>
</gene>
<dbReference type="GO" id="GO:0016757">
    <property type="term" value="F:glycosyltransferase activity"/>
    <property type="evidence" value="ECO:0007669"/>
    <property type="project" value="UniProtKB-KW"/>
</dbReference>
<feature type="domain" description="Glycosyltransferase 2-like" evidence="4">
    <location>
        <begin position="8"/>
        <end position="171"/>
    </location>
</feature>
<dbReference type="AlphaFoldDB" id="S2W1A5"/>
<dbReference type="PATRIC" id="fig|883161.3.peg.319"/>
<keyword evidence="2" id="KW-0328">Glycosyltransferase</keyword>
<dbReference type="Proteomes" id="UP000014417">
    <property type="component" value="Unassembled WGS sequence"/>
</dbReference>
<dbReference type="Pfam" id="PF00535">
    <property type="entry name" value="Glycos_transf_2"/>
    <property type="match status" value="1"/>
</dbReference>
<dbReference type="OrthoDB" id="7665907at2"/>
<sequence>MSELPDFSVLLPVYIGDPVDFFARSLKSVSAEQTLKPAEVVVVCDGPVKPEVDEFLAEVAAGSREDLVADVPVRVARLEQNQGLATALNFGLGECAHDVVARADADDISLPERFAVQIRMVAQGHDLVGSAVEEFESDETEPGMIRSMPVSQDEIREVVTYRDPFNHPSVVYRKSKVLEFGGYRHLERMEDYWLFARLVHGGVSCANSPKVLVKYRVGAGAYDRRGGLEMLASELRLQKALLREGIVTYPQFFRNLLVRGLYRLIPSSVRQALYRGVGAKRWFSNG</sequence>
<dbReference type="HOGENOM" id="CLU_025996_0_9_11"/>
<organism evidence="5 6">
    <name type="scientific">Propionimicrobium lymphophilum ACS-093-V-SCH5</name>
    <dbReference type="NCBI Taxonomy" id="883161"/>
    <lineage>
        <taxon>Bacteria</taxon>
        <taxon>Bacillati</taxon>
        <taxon>Actinomycetota</taxon>
        <taxon>Actinomycetes</taxon>
        <taxon>Propionibacteriales</taxon>
        <taxon>Propionibacteriaceae</taxon>
        <taxon>Propionimicrobium</taxon>
    </lineage>
</organism>
<evidence type="ECO:0000256" key="2">
    <source>
        <dbReference type="ARBA" id="ARBA00022676"/>
    </source>
</evidence>
<accession>S2W1A5</accession>
<dbReference type="STRING" id="883161.HMPREF9306_00317"/>
<name>S2W1A5_9ACTN</name>
<protein>
    <recommendedName>
        <fullName evidence="4">Glycosyltransferase 2-like domain-containing protein</fullName>
    </recommendedName>
</protein>
<proteinExistence type="inferred from homology"/>
<dbReference type="EMBL" id="AGZR01000004">
    <property type="protein sequence ID" value="EPD33563.1"/>
    <property type="molecule type" value="Genomic_DNA"/>
</dbReference>
<dbReference type="Gene3D" id="3.90.550.10">
    <property type="entry name" value="Spore Coat Polysaccharide Biosynthesis Protein SpsA, Chain A"/>
    <property type="match status" value="1"/>
</dbReference>
<evidence type="ECO:0000256" key="3">
    <source>
        <dbReference type="ARBA" id="ARBA00022679"/>
    </source>
</evidence>
<evidence type="ECO:0000259" key="4">
    <source>
        <dbReference type="Pfam" id="PF00535"/>
    </source>
</evidence>
<dbReference type="RefSeq" id="WP_016455172.1">
    <property type="nucleotide sequence ID" value="NZ_KE150269.1"/>
</dbReference>
<dbReference type="InterPro" id="IPR029044">
    <property type="entry name" value="Nucleotide-diphossugar_trans"/>
</dbReference>
<dbReference type="InterPro" id="IPR050834">
    <property type="entry name" value="Glycosyltransf_2"/>
</dbReference>
<comment type="caution">
    <text evidence="5">The sequence shown here is derived from an EMBL/GenBank/DDBJ whole genome shotgun (WGS) entry which is preliminary data.</text>
</comment>
<dbReference type="SUPFAM" id="SSF53448">
    <property type="entry name" value="Nucleotide-diphospho-sugar transferases"/>
    <property type="match status" value="1"/>
</dbReference>
<dbReference type="PANTHER" id="PTHR43685:SF5">
    <property type="entry name" value="GLYCOSYLTRANSFERASE EPSE-RELATED"/>
    <property type="match status" value="1"/>
</dbReference>
<keyword evidence="6" id="KW-1185">Reference proteome</keyword>
<dbReference type="InterPro" id="IPR001173">
    <property type="entry name" value="Glyco_trans_2-like"/>
</dbReference>
<comment type="similarity">
    <text evidence="1">Belongs to the glycosyltransferase 2 family.</text>
</comment>
<evidence type="ECO:0000256" key="1">
    <source>
        <dbReference type="ARBA" id="ARBA00006739"/>
    </source>
</evidence>
<reference evidence="5 6" key="1">
    <citation type="submission" date="2013-04" db="EMBL/GenBank/DDBJ databases">
        <title>The Genome Sequence of Propionimicrobium lymphophilum ACS-093-V-SCH5.</title>
        <authorList>
            <consortium name="The Broad Institute Genomics Platform"/>
            <person name="Earl A."/>
            <person name="Ward D."/>
            <person name="Feldgarden M."/>
            <person name="Gevers D."/>
            <person name="Saerens B."/>
            <person name="Vaneechoutte M."/>
            <person name="Walker B."/>
            <person name="Young S."/>
            <person name="Zeng Q."/>
            <person name="Gargeya S."/>
            <person name="Fitzgerald M."/>
            <person name="Haas B."/>
            <person name="Abouelleil A."/>
            <person name="Allen A.W."/>
            <person name="Alvarado L."/>
            <person name="Arachchi H.M."/>
            <person name="Berlin A.M."/>
            <person name="Chapman S.B."/>
            <person name="Gainer-Dewar J."/>
            <person name="Goldberg J."/>
            <person name="Griggs A."/>
            <person name="Gujja S."/>
            <person name="Hansen M."/>
            <person name="Howarth C."/>
            <person name="Imamovic A."/>
            <person name="Ireland A."/>
            <person name="Larimer J."/>
            <person name="McCowan C."/>
            <person name="Murphy C."/>
            <person name="Pearson M."/>
            <person name="Poon T.W."/>
            <person name="Priest M."/>
            <person name="Roberts A."/>
            <person name="Saif S."/>
            <person name="Shea T."/>
            <person name="Sisk P."/>
            <person name="Sykes S."/>
            <person name="Wortman J."/>
            <person name="Nusbaum C."/>
            <person name="Birren B."/>
        </authorList>
    </citation>
    <scope>NUCLEOTIDE SEQUENCE [LARGE SCALE GENOMIC DNA]</scope>
    <source>
        <strain evidence="5 6">ACS-093-V-SCH5</strain>
    </source>
</reference>
<evidence type="ECO:0000313" key="5">
    <source>
        <dbReference type="EMBL" id="EPD33563.1"/>
    </source>
</evidence>
<evidence type="ECO:0000313" key="6">
    <source>
        <dbReference type="Proteomes" id="UP000014417"/>
    </source>
</evidence>
<keyword evidence="3" id="KW-0808">Transferase</keyword>